<accession>A0AAV2ASL5</accession>
<evidence type="ECO:0000313" key="2">
    <source>
        <dbReference type="Proteomes" id="UP001497382"/>
    </source>
</evidence>
<dbReference type="AlphaFoldDB" id="A0AAV2ASL5"/>
<evidence type="ECO:0000313" key="1">
    <source>
        <dbReference type="EMBL" id="CAL1286824.1"/>
    </source>
</evidence>
<keyword evidence="2" id="KW-1185">Reference proteome</keyword>
<name>A0AAV2ASL5_9ARAC</name>
<comment type="caution">
    <text evidence="1">The sequence shown here is derived from an EMBL/GenBank/DDBJ whole genome shotgun (WGS) entry which is preliminary data.</text>
</comment>
<gene>
    <name evidence="1" type="ORF">LARSCL_LOCUS14463</name>
</gene>
<reference evidence="1 2" key="1">
    <citation type="submission" date="2024-04" db="EMBL/GenBank/DDBJ databases">
        <authorList>
            <person name="Rising A."/>
            <person name="Reimegard J."/>
            <person name="Sonavane S."/>
            <person name="Akerstrom W."/>
            <person name="Nylinder S."/>
            <person name="Hedman E."/>
            <person name="Kallberg Y."/>
        </authorList>
    </citation>
    <scope>NUCLEOTIDE SEQUENCE [LARGE SCALE GENOMIC DNA]</scope>
</reference>
<organism evidence="1 2">
    <name type="scientific">Larinioides sclopetarius</name>
    <dbReference type="NCBI Taxonomy" id="280406"/>
    <lineage>
        <taxon>Eukaryota</taxon>
        <taxon>Metazoa</taxon>
        <taxon>Ecdysozoa</taxon>
        <taxon>Arthropoda</taxon>
        <taxon>Chelicerata</taxon>
        <taxon>Arachnida</taxon>
        <taxon>Araneae</taxon>
        <taxon>Araneomorphae</taxon>
        <taxon>Entelegynae</taxon>
        <taxon>Araneoidea</taxon>
        <taxon>Araneidae</taxon>
        <taxon>Larinioides</taxon>
    </lineage>
</organism>
<dbReference type="EMBL" id="CAXIEN010000209">
    <property type="protein sequence ID" value="CAL1286824.1"/>
    <property type="molecule type" value="Genomic_DNA"/>
</dbReference>
<dbReference type="Proteomes" id="UP001497382">
    <property type="component" value="Unassembled WGS sequence"/>
</dbReference>
<sequence>MSVPVAKPKFRPMKTGKGTLYRCDECQIVWIMLIKILF</sequence>
<proteinExistence type="predicted"/>
<feature type="non-terminal residue" evidence="1">
    <location>
        <position position="38"/>
    </location>
</feature>
<protein>
    <submittedName>
        <fullName evidence="1">Uncharacterized protein</fullName>
    </submittedName>
</protein>